<evidence type="ECO:0000313" key="2">
    <source>
        <dbReference type="Proteomes" id="UP000035287"/>
    </source>
</evidence>
<dbReference type="PATRIC" id="fig|1348774.3.peg.97"/>
<dbReference type="AlphaFoldDB" id="A0A0G3XB85"/>
<sequence>MGARRVNEKCNDVEILLNQADAAMYRCKSRRANAFCVFQPGMEQASILNASVAEQLRLAA</sequence>
<protein>
    <recommendedName>
        <fullName evidence="3">GGDEF domain-containing protein</fullName>
    </recommendedName>
</protein>
<proteinExistence type="predicted"/>
<keyword evidence="2" id="KW-1185">Reference proteome</keyword>
<dbReference type="EMBL" id="CP011770">
    <property type="protein sequence ID" value="AKM08805.1"/>
    <property type="molecule type" value="Genomic_DNA"/>
</dbReference>
<gene>
    <name evidence="1" type="ORF">AB433_00420</name>
</gene>
<evidence type="ECO:0000313" key="1">
    <source>
        <dbReference type="EMBL" id="AKM08805.1"/>
    </source>
</evidence>
<name>A0A0G3XB85_9SPHN</name>
<dbReference type="KEGG" id="cna:AB433_00420"/>
<dbReference type="Proteomes" id="UP000035287">
    <property type="component" value="Chromosome"/>
</dbReference>
<organism evidence="1 2">
    <name type="scientific">Croceicoccus naphthovorans</name>
    <dbReference type="NCBI Taxonomy" id="1348774"/>
    <lineage>
        <taxon>Bacteria</taxon>
        <taxon>Pseudomonadati</taxon>
        <taxon>Pseudomonadota</taxon>
        <taxon>Alphaproteobacteria</taxon>
        <taxon>Sphingomonadales</taxon>
        <taxon>Erythrobacteraceae</taxon>
        <taxon>Croceicoccus</taxon>
    </lineage>
</organism>
<reference evidence="1 2" key="1">
    <citation type="submission" date="2015-06" db="EMBL/GenBank/DDBJ databases">
        <authorList>
            <person name="Zeng Y."/>
            <person name="Huang Y."/>
        </authorList>
    </citation>
    <scope>NUCLEOTIDE SEQUENCE [LARGE SCALE GENOMIC DNA]</scope>
    <source>
        <strain evidence="1 2">PQ-2</strain>
    </source>
</reference>
<dbReference type="InterPro" id="IPR043128">
    <property type="entry name" value="Rev_trsase/Diguanyl_cyclase"/>
</dbReference>
<dbReference type="Gene3D" id="3.30.70.270">
    <property type="match status" value="1"/>
</dbReference>
<accession>A0A0G3XB85</accession>
<evidence type="ECO:0008006" key="3">
    <source>
        <dbReference type="Google" id="ProtNLM"/>
    </source>
</evidence>